<dbReference type="AlphaFoldDB" id="A0ABD0VPJ8"/>
<protein>
    <submittedName>
        <fullName evidence="1">Uncharacterized protein</fullName>
    </submittedName>
</protein>
<evidence type="ECO:0000313" key="1">
    <source>
        <dbReference type="EMBL" id="KAL0926701.1"/>
    </source>
</evidence>
<dbReference type="PANTHER" id="PTHR35131">
    <property type="entry name" value="EXPRESSED PROTEIN"/>
    <property type="match status" value="1"/>
</dbReference>
<name>A0ABD0VPJ8_DENTH</name>
<accession>A0ABD0VPJ8</accession>
<proteinExistence type="predicted"/>
<dbReference type="EMBL" id="JANQDX010000003">
    <property type="protein sequence ID" value="KAL0926701.1"/>
    <property type="molecule type" value="Genomic_DNA"/>
</dbReference>
<keyword evidence="2" id="KW-1185">Reference proteome</keyword>
<comment type="caution">
    <text evidence="1">The sequence shown here is derived from an EMBL/GenBank/DDBJ whole genome shotgun (WGS) entry which is preliminary data.</text>
</comment>
<dbReference type="PANTHER" id="PTHR35131:SF1">
    <property type="entry name" value="EXPRESSED PROTEIN"/>
    <property type="match status" value="1"/>
</dbReference>
<reference evidence="1 2" key="1">
    <citation type="journal article" date="2024" name="Plant Biotechnol. J.">
        <title>Dendrobium thyrsiflorum genome and its molecular insights into genes involved in important horticultural traits.</title>
        <authorList>
            <person name="Chen B."/>
            <person name="Wang J.Y."/>
            <person name="Zheng P.J."/>
            <person name="Li K.L."/>
            <person name="Liang Y.M."/>
            <person name="Chen X.F."/>
            <person name="Zhang C."/>
            <person name="Zhao X."/>
            <person name="He X."/>
            <person name="Zhang G.Q."/>
            <person name="Liu Z.J."/>
            <person name="Xu Q."/>
        </authorList>
    </citation>
    <scope>NUCLEOTIDE SEQUENCE [LARGE SCALE GENOMIC DNA]</scope>
    <source>
        <strain evidence="1">GZMU011</strain>
    </source>
</reference>
<evidence type="ECO:0000313" key="2">
    <source>
        <dbReference type="Proteomes" id="UP001552299"/>
    </source>
</evidence>
<sequence>MGGSFSPIEIGTQGTIGSLLSQEIEYFKKIDTNHHRNHQKSKNVIQDMASKSTGSFNKKKKKQSIPSNNGGFLPCICSIVEIRNAGGAGYINLRTDCNKFMED</sequence>
<dbReference type="Proteomes" id="UP001552299">
    <property type="component" value="Unassembled WGS sequence"/>
</dbReference>
<gene>
    <name evidence="1" type="ORF">M5K25_002945</name>
</gene>
<organism evidence="1 2">
    <name type="scientific">Dendrobium thyrsiflorum</name>
    <name type="common">Pinecone-like raceme dendrobium</name>
    <name type="synonym">Orchid</name>
    <dbReference type="NCBI Taxonomy" id="117978"/>
    <lineage>
        <taxon>Eukaryota</taxon>
        <taxon>Viridiplantae</taxon>
        <taxon>Streptophyta</taxon>
        <taxon>Embryophyta</taxon>
        <taxon>Tracheophyta</taxon>
        <taxon>Spermatophyta</taxon>
        <taxon>Magnoliopsida</taxon>
        <taxon>Liliopsida</taxon>
        <taxon>Asparagales</taxon>
        <taxon>Orchidaceae</taxon>
        <taxon>Epidendroideae</taxon>
        <taxon>Malaxideae</taxon>
        <taxon>Dendrobiinae</taxon>
        <taxon>Dendrobium</taxon>
    </lineage>
</organism>